<evidence type="ECO:0000259" key="1">
    <source>
        <dbReference type="Pfam" id="PF01738"/>
    </source>
</evidence>
<dbReference type="FunCoup" id="A0A163MVQ5">
    <property type="interactions" value="28"/>
</dbReference>
<name>A0A163MVQ5_ABSGL</name>
<dbReference type="STRING" id="4829.A0A163MVQ5"/>
<evidence type="ECO:0000313" key="2">
    <source>
        <dbReference type="EMBL" id="SAM09221.1"/>
    </source>
</evidence>
<dbReference type="InterPro" id="IPR002925">
    <property type="entry name" value="Dienelactn_hydro"/>
</dbReference>
<protein>
    <recommendedName>
        <fullName evidence="1">Dienelactone hydrolase domain-containing protein</fullName>
    </recommendedName>
</protein>
<accession>A0A163MVQ5</accession>
<dbReference type="SUPFAM" id="SSF53474">
    <property type="entry name" value="alpha/beta-Hydrolases"/>
    <property type="match status" value="1"/>
</dbReference>
<evidence type="ECO:0000313" key="3">
    <source>
        <dbReference type="Proteomes" id="UP000078561"/>
    </source>
</evidence>
<dbReference type="GO" id="GO:0016787">
    <property type="term" value="F:hydrolase activity"/>
    <property type="evidence" value="ECO:0007669"/>
    <property type="project" value="InterPro"/>
</dbReference>
<dbReference type="Proteomes" id="UP000078561">
    <property type="component" value="Unassembled WGS sequence"/>
</dbReference>
<feature type="domain" description="Dienelactone hydrolase" evidence="1">
    <location>
        <begin position="30"/>
        <end position="239"/>
    </location>
</feature>
<dbReference type="Gene3D" id="3.40.50.1820">
    <property type="entry name" value="alpha/beta hydrolase"/>
    <property type="match status" value="1"/>
</dbReference>
<reference evidence="2" key="1">
    <citation type="submission" date="2016-04" db="EMBL/GenBank/DDBJ databases">
        <authorList>
            <person name="Evans L.H."/>
            <person name="Alamgir A."/>
            <person name="Owens N."/>
            <person name="Weber N.D."/>
            <person name="Virtaneva K."/>
            <person name="Barbian K."/>
            <person name="Babar A."/>
            <person name="Rosenke K."/>
        </authorList>
    </citation>
    <scope>NUCLEOTIDE SEQUENCE [LARGE SCALE GENOMIC DNA]</scope>
    <source>
        <strain evidence="2">CBS 101.48</strain>
    </source>
</reference>
<dbReference type="InterPro" id="IPR029058">
    <property type="entry name" value="AB_hydrolase_fold"/>
</dbReference>
<gene>
    <name evidence="2" type="primary">ABSGL_14895.1 scaffold 15133</name>
</gene>
<dbReference type="InParanoid" id="A0A163MVQ5"/>
<dbReference type="OrthoDB" id="17560at2759"/>
<keyword evidence="3" id="KW-1185">Reference proteome</keyword>
<dbReference type="OMA" id="YPPPKVA"/>
<organism evidence="2">
    <name type="scientific">Absidia glauca</name>
    <name type="common">Pin mould</name>
    <dbReference type="NCBI Taxonomy" id="4829"/>
    <lineage>
        <taxon>Eukaryota</taxon>
        <taxon>Fungi</taxon>
        <taxon>Fungi incertae sedis</taxon>
        <taxon>Mucoromycota</taxon>
        <taxon>Mucoromycotina</taxon>
        <taxon>Mucoromycetes</taxon>
        <taxon>Mucorales</taxon>
        <taxon>Cunninghamellaceae</taxon>
        <taxon>Absidia</taxon>
    </lineage>
</organism>
<sequence length="249" mass="27337">MSYSKACCTIPPVESNYSSVGTIEKVGELDCYVVGPADAKKAIVIIYDIFGLHNNTKQFADVLAKRCNYKVVMPDFFRGETCPVSALGNFDTLMAWINKHATFEIAEAGLKTVVDWLRSTGVVAGGVVGFCWGGKMAAKYSALDSPRFFEGIVMVHPSFVDVKDAEIATAPVLALPSKDEPDMTEYMEILAKKPFGNKCQHHRFDDMPHGFAGARGDYTNELNVKRTTEAIQLTVNFLNGVISENHPNL</sequence>
<dbReference type="EMBL" id="LT554999">
    <property type="protein sequence ID" value="SAM09221.1"/>
    <property type="molecule type" value="Genomic_DNA"/>
</dbReference>
<proteinExistence type="predicted"/>
<dbReference type="AlphaFoldDB" id="A0A163MVQ5"/>
<dbReference type="PANTHER" id="PTHR47668:SF1">
    <property type="entry name" value="DIENELACTONE HYDROLASE DOMAIN-CONTAINING PROTEIN-RELATED"/>
    <property type="match status" value="1"/>
</dbReference>
<dbReference type="PANTHER" id="PTHR47668">
    <property type="entry name" value="DIENELACTONE HYDROLASE FAMILY PROTEIN (AFU_ORTHOLOGUE AFUA_6G01940)"/>
    <property type="match status" value="1"/>
</dbReference>
<dbReference type="Pfam" id="PF01738">
    <property type="entry name" value="DLH"/>
    <property type="match status" value="1"/>
</dbReference>